<dbReference type="EMBL" id="CYZE01000005">
    <property type="protein sequence ID" value="CUO30955.1"/>
    <property type="molecule type" value="Genomic_DNA"/>
</dbReference>
<accession>A0A174E3T7</accession>
<dbReference type="PANTHER" id="PTHR22789">
    <property type="entry name" value="FUCULOSE PHOSPHATE ALDOLASE"/>
    <property type="match status" value="1"/>
</dbReference>
<dbReference type="GO" id="GO:0005829">
    <property type="term" value="C:cytosol"/>
    <property type="evidence" value="ECO:0007669"/>
    <property type="project" value="TreeGrafter"/>
</dbReference>
<evidence type="ECO:0000256" key="2">
    <source>
        <dbReference type="ARBA" id="ARBA00023239"/>
    </source>
</evidence>
<dbReference type="InterPro" id="IPR036409">
    <property type="entry name" value="Aldolase_II/adducin_N_sf"/>
</dbReference>
<evidence type="ECO:0000256" key="1">
    <source>
        <dbReference type="ARBA" id="ARBA00022723"/>
    </source>
</evidence>
<dbReference type="InterPro" id="IPR001303">
    <property type="entry name" value="Aldolase_II/adducin_N"/>
</dbReference>
<keyword evidence="1" id="KW-0479">Metal-binding</keyword>
<dbReference type="InterPro" id="IPR050197">
    <property type="entry name" value="Aldolase_class_II_sugar_metab"/>
</dbReference>
<dbReference type="SMART" id="SM01007">
    <property type="entry name" value="Aldolase_II"/>
    <property type="match status" value="1"/>
</dbReference>
<feature type="domain" description="Class II aldolase/adducin N-terminal" evidence="3">
    <location>
        <begin position="13"/>
        <end position="195"/>
    </location>
</feature>
<dbReference type="SUPFAM" id="SSF53639">
    <property type="entry name" value="AraD/HMP-PK domain-like"/>
    <property type="match status" value="1"/>
</dbReference>
<dbReference type="PANTHER" id="PTHR22789:SF0">
    <property type="entry name" value="3-OXO-TETRONATE 4-PHOSPHATE DECARBOXYLASE-RELATED"/>
    <property type="match status" value="1"/>
</dbReference>
<dbReference type="Proteomes" id="UP000095651">
    <property type="component" value="Unassembled WGS sequence"/>
</dbReference>
<dbReference type="RefSeq" id="WP_055655374.1">
    <property type="nucleotide sequence ID" value="NZ_CABIXC010000005.1"/>
</dbReference>
<keyword evidence="2 4" id="KW-0456">Lyase</keyword>
<dbReference type="GO" id="GO:0046872">
    <property type="term" value="F:metal ion binding"/>
    <property type="evidence" value="ECO:0007669"/>
    <property type="project" value="UniProtKB-KW"/>
</dbReference>
<proteinExistence type="predicted"/>
<evidence type="ECO:0000313" key="5">
    <source>
        <dbReference type="Proteomes" id="UP000095651"/>
    </source>
</evidence>
<dbReference type="AlphaFoldDB" id="A0A174E3T7"/>
<sequence length="242" mass="26929">MREVLQKYKRELDEMVEVCIRDGQLGYGASVGGNLSYRVEENLVLITPTKTPKRKITSDMICAVDMEGNVLYAPEGKKPTGEAFMHLHIMKKRPEIKSVMHAHPPLCIGMSTSKEGKRAMMLPLIPEAMMLLGPILTIPYAEPNAKALGYVFDPYVADANGFILENHGVVAVSRSCARDTIEYIQIMESMAESILTAKLMGGELKSLTEEDMNGLDRVIKDLKWELPGAPGRYHTLSEAFDR</sequence>
<gene>
    <name evidence="4" type="primary">fucA_2</name>
    <name evidence="4" type="ORF">ERS852407_02429</name>
</gene>
<dbReference type="GO" id="GO:0008738">
    <property type="term" value="F:L-fuculose-phosphate aldolase activity"/>
    <property type="evidence" value="ECO:0007669"/>
    <property type="project" value="UniProtKB-EC"/>
</dbReference>
<dbReference type="Pfam" id="PF00596">
    <property type="entry name" value="Aldolase_II"/>
    <property type="match status" value="1"/>
</dbReference>
<evidence type="ECO:0000259" key="3">
    <source>
        <dbReference type="SMART" id="SM01007"/>
    </source>
</evidence>
<reference evidence="4 5" key="1">
    <citation type="submission" date="2015-09" db="EMBL/GenBank/DDBJ databases">
        <authorList>
            <consortium name="Pathogen Informatics"/>
        </authorList>
    </citation>
    <scope>NUCLEOTIDE SEQUENCE [LARGE SCALE GENOMIC DNA]</scope>
    <source>
        <strain evidence="4 5">2789STDY5608850</strain>
    </source>
</reference>
<dbReference type="EC" id="4.1.2.17" evidence="4"/>
<dbReference type="Gene3D" id="3.40.225.10">
    <property type="entry name" value="Class II aldolase/adducin N-terminal domain"/>
    <property type="match status" value="1"/>
</dbReference>
<protein>
    <submittedName>
        <fullName evidence="4">L-fuculose phosphate aldolase</fullName>
        <ecNumber evidence="4">4.1.2.17</ecNumber>
    </submittedName>
</protein>
<organism evidence="4 5">
    <name type="scientific">Hungatella hathewayi</name>
    <dbReference type="NCBI Taxonomy" id="154046"/>
    <lineage>
        <taxon>Bacteria</taxon>
        <taxon>Bacillati</taxon>
        <taxon>Bacillota</taxon>
        <taxon>Clostridia</taxon>
        <taxon>Lachnospirales</taxon>
        <taxon>Lachnospiraceae</taxon>
        <taxon>Hungatella</taxon>
    </lineage>
</organism>
<name>A0A174E3T7_9FIRM</name>
<dbReference type="GO" id="GO:0019323">
    <property type="term" value="P:pentose catabolic process"/>
    <property type="evidence" value="ECO:0007669"/>
    <property type="project" value="TreeGrafter"/>
</dbReference>
<evidence type="ECO:0000313" key="4">
    <source>
        <dbReference type="EMBL" id="CUO30955.1"/>
    </source>
</evidence>